<evidence type="ECO:0000256" key="10">
    <source>
        <dbReference type="SAM" id="MobiDB-lite"/>
    </source>
</evidence>
<dbReference type="EMBL" id="SKBQ01000026">
    <property type="protein sequence ID" value="TPX14755.1"/>
    <property type="molecule type" value="Genomic_DNA"/>
</dbReference>
<sequence length="685" mass="78396">MDSPAANTATAIRKESSSDGETGTPCVPAIATPSDSLRKTTGGTASSASSEFVRSPDSNKEAAEQEPESERLYIKPELEVEDVEKYCLGGFHPIDLGDTLDGRWLVRNKLGQGGFSTVWLCKDLKNNVWRAVKVVTAYASGRFGCRIDFHPEVWIPSTLDEAMWTERERDTWDKHILRVLETFWIEGPNGRHLCFVYPVLGPSMYDIWPLYTNEKELLKDYLFQICITVLLLHTYDIVHGDIKSKNVILKATGIETLSGEEIVEEFGLPVTEELRSATKEPTDCHAPRRVVLPTSLDFRSKYVEKEIVLSDYGCARFIYEPQERSHGFSGYFASPQMTLDRWCAGDKSDTWAVGCTIMDMLIEPPFNWFNVLQYTNEIEDYMGPMPTYYRDLWLEQYGQENYYLGDLEKVEDGTEWREVQWKLTPQQLDELRDAVAEWHQRGLETSFDMLKRERDRIGNNRSDPVSMSHEEWDKIREKRREETGFSDIITCALTQAVFLVPEGEVGKIEEIPWDCTLGGSVEQTDQLAQQEDSDSHSDSDSEYKYTGLTRSEIREIADLMRIIFTWEQEATLVDVMKHSWFGTRYKDWHGYWKERMDAAWRLRQMEMEEDRRLAADESASVRGLLESESDASSWECVSELSSSDRDALLAQSSVSAGSAVTKRSKPGLLWRAGAALFRFVALVKC</sequence>
<gene>
    <name evidence="12" type="ORF">E0L32_005150</name>
</gene>
<evidence type="ECO:0000256" key="7">
    <source>
        <dbReference type="ARBA" id="ARBA00047899"/>
    </source>
</evidence>
<evidence type="ECO:0000313" key="13">
    <source>
        <dbReference type="Proteomes" id="UP000319257"/>
    </source>
</evidence>
<dbReference type="Gene3D" id="1.10.510.10">
    <property type="entry name" value="Transferase(Phosphotransferase) domain 1"/>
    <property type="match status" value="1"/>
</dbReference>
<protein>
    <recommendedName>
        <fullName evidence="1">non-specific serine/threonine protein kinase</fullName>
        <ecNumber evidence="1">2.7.11.1</ecNumber>
    </recommendedName>
</protein>
<keyword evidence="2" id="KW-0723">Serine/threonine-protein kinase</keyword>
<dbReference type="STRING" id="1093900.A0A507AVD3"/>
<evidence type="ECO:0000259" key="11">
    <source>
        <dbReference type="PROSITE" id="PS50011"/>
    </source>
</evidence>
<name>A0A507AVD3_9PEZI</name>
<dbReference type="RefSeq" id="XP_030996466.1">
    <property type="nucleotide sequence ID" value="XM_031139640.1"/>
</dbReference>
<dbReference type="AlphaFoldDB" id="A0A507AVD3"/>
<keyword evidence="4 9" id="KW-0547">Nucleotide-binding</keyword>
<dbReference type="PANTHER" id="PTHR47634:SF9">
    <property type="entry name" value="PROTEIN KINASE DOMAIN-CONTAINING PROTEIN-RELATED"/>
    <property type="match status" value="1"/>
</dbReference>
<proteinExistence type="predicted"/>
<dbReference type="InterPro" id="IPR011009">
    <property type="entry name" value="Kinase-like_dom_sf"/>
</dbReference>
<dbReference type="Proteomes" id="UP000319257">
    <property type="component" value="Unassembled WGS sequence"/>
</dbReference>
<evidence type="ECO:0000256" key="9">
    <source>
        <dbReference type="PROSITE-ProRule" id="PRU10141"/>
    </source>
</evidence>
<dbReference type="SMART" id="SM00220">
    <property type="entry name" value="S_TKc"/>
    <property type="match status" value="1"/>
</dbReference>
<dbReference type="InterPro" id="IPR008271">
    <property type="entry name" value="Ser/Thr_kinase_AS"/>
</dbReference>
<evidence type="ECO:0000256" key="6">
    <source>
        <dbReference type="ARBA" id="ARBA00022840"/>
    </source>
</evidence>
<feature type="compositionally biased region" description="Polar residues" evidence="10">
    <location>
        <begin position="1"/>
        <end position="10"/>
    </location>
</feature>
<accession>A0A507AVD3</accession>
<dbReference type="GO" id="GO:0000245">
    <property type="term" value="P:spliceosomal complex assembly"/>
    <property type="evidence" value="ECO:0007669"/>
    <property type="project" value="TreeGrafter"/>
</dbReference>
<dbReference type="SUPFAM" id="SSF56112">
    <property type="entry name" value="Protein kinase-like (PK-like)"/>
    <property type="match status" value="1"/>
</dbReference>
<dbReference type="InterPro" id="IPR017441">
    <property type="entry name" value="Protein_kinase_ATP_BS"/>
</dbReference>
<evidence type="ECO:0000256" key="1">
    <source>
        <dbReference type="ARBA" id="ARBA00012513"/>
    </source>
</evidence>
<dbReference type="InterPro" id="IPR051334">
    <property type="entry name" value="SRPK"/>
</dbReference>
<feature type="compositionally biased region" description="Basic and acidic residues" evidence="10">
    <location>
        <begin position="57"/>
        <end position="69"/>
    </location>
</feature>
<organism evidence="12 13">
    <name type="scientific">Thyridium curvatum</name>
    <dbReference type="NCBI Taxonomy" id="1093900"/>
    <lineage>
        <taxon>Eukaryota</taxon>
        <taxon>Fungi</taxon>
        <taxon>Dikarya</taxon>
        <taxon>Ascomycota</taxon>
        <taxon>Pezizomycotina</taxon>
        <taxon>Sordariomycetes</taxon>
        <taxon>Sordariomycetidae</taxon>
        <taxon>Thyridiales</taxon>
        <taxon>Thyridiaceae</taxon>
        <taxon>Thyridium</taxon>
    </lineage>
</organism>
<evidence type="ECO:0000313" key="12">
    <source>
        <dbReference type="EMBL" id="TPX14755.1"/>
    </source>
</evidence>
<dbReference type="InParanoid" id="A0A507AVD3"/>
<keyword evidence="13" id="KW-1185">Reference proteome</keyword>
<dbReference type="InterPro" id="IPR000719">
    <property type="entry name" value="Prot_kinase_dom"/>
</dbReference>
<dbReference type="OrthoDB" id="5979581at2759"/>
<feature type="binding site" evidence="9">
    <location>
        <position position="133"/>
    </location>
    <ligand>
        <name>ATP</name>
        <dbReference type="ChEBI" id="CHEBI:30616"/>
    </ligand>
</feature>
<reference evidence="12 13" key="1">
    <citation type="submission" date="2019-06" db="EMBL/GenBank/DDBJ databases">
        <title>Draft genome sequence of the filamentous fungus Phialemoniopsis curvata isolated from diesel fuel.</title>
        <authorList>
            <person name="Varaljay V.A."/>
            <person name="Lyon W.J."/>
            <person name="Crouch A.L."/>
            <person name="Drake C.E."/>
            <person name="Hollomon J.M."/>
            <person name="Nadeau L.J."/>
            <person name="Nunn H.S."/>
            <person name="Stevenson B.S."/>
            <person name="Bojanowski C.L."/>
            <person name="Crookes-Goodson W.J."/>
        </authorList>
    </citation>
    <scope>NUCLEOTIDE SEQUENCE [LARGE SCALE GENOMIC DNA]</scope>
    <source>
        <strain evidence="12 13">D216</strain>
    </source>
</reference>
<keyword evidence="3" id="KW-0808">Transferase</keyword>
<evidence type="ECO:0000256" key="5">
    <source>
        <dbReference type="ARBA" id="ARBA00022777"/>
    </source>
</evidence>
<evidence type="ECO:0000256" key="4">
    <source>
        <dbReference type="ARBA" id="ARBA00022741"/>
    </source>
</evidence>
<feature type="region of interest" description="Disordered" evidence="10">
    <location>
        <begin position="1"/>
        <end position="69"/>
    </location>
</feature>
<dbReference type="PROSITE" id="PS50011">
    <property type="entry name" value="PROTEIN_KINASE_DOM"/>
    <property type="match status" value="1"/>
</dbReference>
<feature type="domain" description="Protein kinase" evidence="11">
    <location>
        <begin position="104"/>
        <end position="457"/>
    </location>
</feature>
<keyword evidence="6 9" id="KW-0067">ATP-binding</keyword>
<dbReference type="Gene3D" id="3.30.200.20">
    <property type="entry name" value="Phosphorylase Kinase, domain 1"/>
    <property type="match status" value="1"/>
</dbReference>
<comment type="catalytic activity">
    <reaction evidence="8">
        <text>L-seryl-[protein] + ATP = O-phospho-L-seryl-[protein] + ADP + H(+)</text>
        <dbReference type="Rhea" id="RHEA:17989"/>
        <dbReference type="Rhea" id="RHEA-COMP:9863"/>
        <dbReference type="Rhea" id="RHEA-COMP:11604"/>
        <dbReference type="ChEBI" id="CHEBI:15378"/>
        <dbReference type="ChEBI" id="CHEBI:29999"/>
        <dbReference type="ChEBI" id="CHEBI:30616"/>
        <dbReference type="ChEBI" id="CHEBI:83421"/>
        <dbReference type="ChEBI" id="CHEBI:456216"/>
        <dbReference type="EC" id="2.7.11.1"/>
    </reaction>
</comment>
<dbReference type="PROSITE" id="PS00107">
    <property type="entry name" value="PROTEIN_KINASE_ATP"/>
    <property type="match status" value="1"/>
</dbReference>
<comment type="caution">
    <text evidence="12">The sequence shown here is derived from an EMBL/GenBank/DDBJ whole genome shotgun (WGS) entry which is preliminary data.</text>
</comment>
<dbReference type="GeneID" id="41972597"/>
<evidence type="ECO:0000256" key="2">
    <source>
        <dbReference type="ARBA" id="ARBA00022527"/>
    </source>
</evidence>
<dbReference type="GO" id="GO:0005524">
    <property type="term" value="F:ATP binding"/>
    <property type="evidence" value="ECO:0007669"/>
    <property type="project" value="UniProtKB-UniRule"/>
</dbReference>
<dbReference type="PROSITE" id="PS00108">
    <property type="entry name" value="PROTEIN_KINASE_ST"/>
    <property type="match status" value="1"/>
</dbReference>
<dbReference type="GO" id="GO:0050684">
    <property type="term" value="P:regulation of mRNA processing"/>
    <property type="evidence" value="ECO:0007669"/>
    <property type="project" value="TreeGrafter"/>
</dbReference>
<comment type="catalytic activity">
    <reaction evidence="7">
        <text>L-threonyl-[protein] + ATP = O-phospho-L-threonyl-[protein] + ADP + H(+)</text>
        <dbReference type="Rhea" id="RHEA:46608"/>
        <dbReference type="Rhea" id="RHEA-COMP:11060"/>
        <dbReference type="Rhea" id="RHEA-COMP:11605"/>
        <dbReference type="ChEBI" id="CHEBI:15378"/>
        <dbReference type="ChEBI" id="CHEBI:30013"/>
        <dbReference type="ChEBI" id="CHEBI:30616"/>
        <dbReference type="ChEBI" id="CHEBI:61977"/>
        <dbReference type="ChEBI" id="CHEBI:456216"/>
        <dbReference type="EC" id="2.7.11.1"/>
    </reaction>
</comment>
<keyword evidence="5" id="KW-0418">Kinase</keyword>
<dbReference type="GO" id="GO:0004674">
    <property type="term" value="F:protein serine/threonine kinase activity"/>
    <property type="evidence" value="ECO:0007669"/>
    <property type="project" value="UniProtKB-KW"/>
</dbReference>
<feature type="compositionally biased region" description="Low complexity" evidence="10">
    <location>
        <begin position="40"/>
        <end position="50"/>
    </location>
</feature>
<dbReference type="EC" id="2.7.11.1" evidence="1"/>
<evidence type="ECO:0000256" key="3">
    <source>
        <dbReference type="ARBA" id="ARBA00022679"/>
    </source>
</evidence>
<evidence type="ECO:0000256" key="8">
    <source>
        <dbReference type="ARBA" id="ARBA00048679"/>
    </source>
</evidence>
<dbReference type="PANTHER" id="PTHR47634">
    <property type="entry name" value="PROTEIN KINASE DOMAIN-CONTAINING PROTEIN-RELATED"/>
    <property type="match status" value="1"/>
</dbReference>